<dbReference type="Proteomes" id="UP001168528">
    <property type="component" value="Unassembled WGS sequence"/>
</dbReference>
<dbReference type="EMBL" id="JAUKPO010000065">
    <property type="protein sequence ID" value="MDO1451538.1"/>
    <property type="molecule type" value="Genomic_DNA"/>
</dbReference>
<dbReference type="PANTHER" id="PTHR43228">
    <property type="entry name" value="TWO-COMPONENT RESPONSE REGULATOR"/>
    <property type="match status" value="1"/>
</dbReference>
<dbReference type="RefSeq" id="WP_302042335.1">
    <property type="nucleotide sequence ID" value="NZ_JAUKPO010000065.1"/>
</dbReference>
<organism evidence="3 4">
    <name type="scientific">Rhodocytophaga aerolata</name>
    <dbReference type="NCBI Taxonomy" id="455078"/>
    <lineage>
        <taxon>Bacteria</taxon>
        <taxon>Pseudomonadati</taxon>
        <taxon>Bacteroidota</taxon>
        <taxon>Cytophagia</taxon>
        <taxon>Cytophagales</taxon>
        <taxon>Rhodocytophagaceae</taxon>
        <taxon>Rhodocytophaga</taxon>
    </lineage>
</organism>
<dbReference type="InterPro" id="IPR001789">
    <property type="entry name" value="Sig_transdc_resp-reg_receiver"/>
</dbReference>
<accession>A0ABT8RJT9</accession>
<dbReference type="InterPro" id="IPR052048">
    <property type="entry name" value="ST_Response_Regulator"/>
</dbReference>
<gene>
    <name evidence="3" type="ORF">Q0590_35020</name>
</gene>
<dbReference type="SUPFAM" id="SSF52172">
    <property type="entry name" value="CheY-like"/>
    <property type="match status" value="1"/>
</dbReference>
<dbReference type="PROSITE" id="PS50110">
    <property type="entry name" value="RESPONSE_REGULATORY"/>
    <property type="match status" value="1"/>
</dbReference>
<keyword evidence="1" id="KW-0597">Phosphoprotein</keyword>
<protein>
    <submittedName>
        <fullName evidence="3">Response regulator</fullName>
    </submittedName>
</protein>
<keyword evidence="4" id="KW-1185">Reference proteome</keyword>
<evidence type="ECO:0000313" key="3">
    <source>
        <dbReference type="EMBL" id="MDO1451538.1"/>
    </source>
</evidence>
<evidence type="ECO:0000313" key="4">
    <source>
        <dbReference type="Proteomes" id="UP001168528"/>
    </source>
</evidence>
<dbReference type="InterPro" id="IPR011006">
    <property type="entry name" value="CheY-like_superfamily"/>
</dbReference>
<dbReference type="SMART" id="SM00448">
    <property type="entry name" value="REC"/>
    <property type="match status" value="1"/>
</dbReference>
<dbReference type="CDD" id="cd00156">
    <property type="entry name" value="REC"/>
    <property type="match status" value="1"/>
</dbReference>
<sequence>MKKLKKILLVDDDRVNNYLNEALLEELNISNTISIEENGERALQHLLEHCEATEGICPQLVILDHRMPVMDGLELMKELNERGFIASQQIIFILLGVHSTKEHILEFQKLGVQEYTEKPLSQQVVLDAYRKYFSTHTL</sequence>
<dbReference type="Pfam" id="PF00072">
    <property type="entry name" value="Response_reg"/>
    <property type="match status" value="1"/>
</dbReference>
<comment type="caution">
    <text evidence="3">The sequence shown here is derived from an EMBL/GenBank/DDBJ whole genome shotgun (WGS) entry which is preliminary data.</text>
</comment>
<dbReference type="Gene3D" id="3.40.50.2300">
    <property type="match status" value="1"/>
</dbReference>
<feature type="domain" description="Response regulatory" evidence="2">
    <location>
        <begin position="6"/>
        <end position="133"/>
    </location>
</feature>
<reference evidence="3" key="1">
    <citation type="submission" date="2023-07" db="EMBL/GenBank/DDBJ databases">
        <title>The genome sequence of Rhodocytophaga aerolata KACC 12507.</title>
        <authorList>
            <person name="Zhang X."/>
        </authorList>
    </citation>
    <scope>NUCLEOTIDE SEQUENCE</scope>
    <source>
        <strain evidence="3">KACC 12507</strain>
    </source>
</reference>
<feature type="modified residue" description="4-aspartylphosphate" evidence="1">
    <location>
        <position position="64"/>
    </location>
</feature>
<name>A0ABT8RJT9_9BACT</name>
<evidence type="ECO:0000259" key="2">
    <source>
        <dbReference type="PROSITE" id="PS50110"/>
    </source>
</evidence>
<dbReference type="PANTHER" id="PTHR43228:SF1">
    <property type="entry name" value="TWO-COMPONENT RESPONSE REGULATOR ARR22"/>
    <property type="match status" value="1"/>
</dbReference>
<evidence type="ECO:0000256" key="1">
    <source>
        <dbReference type="PROSITE-ProRule" id="PRU00169"/>
    </source>
</evidence>
<proteinExistence type="predicted"/>